<feature type="region of interest" description="Disordered" evidence="1">
    <location>
        <begin position="199"/>
        <end position="273"/>
    </location>
</feature>
<feature type="compositionally biased region" description="Pro residues" evidence="1">
    <location>
        <begin position="237"/>
        <end position="250"/>
    </location>
</feature>
<reference evidence="2 3" key="1">
    <citation type="submission" date="2017-03" db="EMBL/GenBank/DDBJ databases">
        <title>WGS assembly of Porphyra umbilicalis.</title>
        <authorList>
            <person name="Brawley S.H."/>
            <person name="Blouin N.A."/>
            <person name="Ficko-Blean E."/>
            <person name="Wheeler G.L."/>
            <person name="Lohr M."/>
            <person name="Goodson H.V."/>
            <person name="Jenkins J.W."/>
            <person name="Blaby-Haas C.E."/>
            <person name="Helliwell K.E."/>
            <person name="Chan C."/>
            <person name="Marriage T."/>
            <person name="Bhattacharya D."/>
            <person name="Klein A.S."/>
            <person name="Badis Y."/>
            <person name="Brodie J."/>
            <person name="Cao Y."/>
            <person name="Collen J."/>
            <person name="Dittami S.M."/>
            <person name="Gachon C.M."/>
            <person name="Green B.R."/>
            <person name="Karpowicz S."/>
            <person name="Kim J.W."/>
            <person name="Kudahl U."/>
            <person name="Lin S."/>
            <person name="Michel G."/>
            <person name="Mittag M."/>
            <person name="Olson B.J."/>
            <person name="Pangilinan J."/>
            <person name="Peng Y."/>
            <person name="Qiu H."/>
            <person name="Shu S."/>
            <person name="Singer J.T."/>
            <person name="Smith A.G."/>
            <person name="Sprecher B.N."/>
            <person name="Wagner V."/>
            <person name="Wang W."/>
            <person name="Wang Z.-Y."/>
            <person name="Yan J."/>
            <person name="Yarish C."/>
            <person name="Zoeuner-Riek S."/>
            <person name="Zhuang Y."/>
            <person name="Zou Y."/>
            <person name="Lindquist E.A."/>
            <person name="Grimwood J."/>
            <person name="Barry K."/>
            <person name="Rokhsar D.S."/>
            <person name="Schmutz J."/>
            <person name="Stiller J.W."/>
            <person name="Grossman A.R."/>
            <person name="Prochnik S.E."/>
        </authorList>
    </citation>
    <scope>NUCLEOTIDE SEQUENCE [LARGE SCALE GENOMIC DNA]</scope>
    <source>
        <strain evidence="2">4086291</strain>
    </source>
</reference>
<accession>A0A1X6PDY9</accession>
<keyword evidence="3" id="KW-1185">Reference proteome</keyword>
<dbReference type="EMBL" id="KV918798">
    <property type="protein sequence ID" value="OSX79072.1"/>
    <property type="molecule type" value="Genomic_DNA"/>
</dbReference>
<gene>
    <name evidence="2" type="ORF">BU14_0087s0021</name>
</gene>
<organism evidence="2 3">
    <name type="scientific">Porphyra umbilicalis</name>
    <name type="common">Purple laver</name>
    <name type="synonym">Red alga</name>
    <dbReference type="NCBI Taxonomy" id="2786"/>
    <lineage>
        <taxon>Eukaryota</taxon>
        <taxon>Rhodophyta</taxon>
        <taxon>Bangiophyceae</taxon>
        <taxon>Bangiales</taxon>
        <taxon>Bangiaceae</taxon>
        <taxon>Porphyra</taxon>
    </lineage>
</organism>
<dbReference type="Proteomes" id="UP000218209">
    <property type="component" value="Unassembled WGS sequence"/>
</dbReference>
<sequence>MAAIVGADAPWAAGTGTPSPPSRTITVASSGGVRHAGWLAAVANAVAERTASAAAERLATDAAAAEARPLRTEQNNVLAASLAVDAARDRAGTVSAATAADAASAVAAAAAAAAKAAAADAAAADEVAAEEVAAEEVAADEVAADEVAADLAAVTGAFAVGPLEPSEGAPSAVAVCVRLPAGRGGGLCGRRFGTTSGSRGCFCGSPPRRTSTATPFKEHSAAECGRSPQKQQRAQKSPPPSVPPIAPPDRQPYKQRPEKKKKPRYSVARPLLP</sequence>
<evidence type="ECO:0000313" key="3">
    <source>
        <dbReference type="Proteomes" id="UP000218209"/>
    </source>
</evidence>
<name>A0A1X6PDY9_PORUM</name>
<proteinExistence type="predicted"/>
<protein>
    <submittedName>
        <fullName evidence="2">Uncharacterized protein</fullName>
    </submittedName>
</protein>
<evidence type="ECO:0000256" key="1">
    <source>
        <dbReference type="SAM" id="MobiDB-lite"/>
    </source>
</evidence>
<evidence type="ECO:0000313" key="2">
    <source>
        <dbReference type="EMBL" id="OSX79072.1"/>
    </source>
</evidence>
<feature type="region of interest" description="Disordered" evidence="1">
    <location>
        <begin position="1"/>
        <end position="24"/>
    </location>
</feature>
<dbReference type="AlphaFoldDB" id="A0A1X6PDY9"/>